<protein>
    <recommendedName>
        <fullName evidence="4">PDZ domain-containing protein</fullName>
    </recommendedName>
</protein>
<accession>A0ABM8G885</accession>
<evidence type="ECO:0000259" key="4">
    <source>
        <dbReference type="PROSITE" id="PS50106"/>
    </source>
</evidence>
<organism evidence="5 6">
    <name type="scientific">Naasia aerilata</name>
    <dbReference type="NCBI Taxonomy" id="1162966"/>
    <lineage>
        <taxon>Bacteria</taxon>
        <taxon>Bacillati</taxon>
        <taxon>Actinomycetota</taxon>
        <taxon>Actinomycetes</taxon>
        <taxon>Micrococcales</taxon>
        <taxon>Microbacteriaceae</taxon>
        <taxon>Naasia</taxon>
    </lineage>
</organism>
<dbReference type="Pfam" id="PF00089">
    <property type="entry name" value="Trypsin"/>
    <property type="match status" value="1"/>
</dbReference>
<dbReference type="PANTHER" id="PTHR43343:SF3">
    <property type="entry name" value="PROTEASE DO-LIKE 8, CHLOROPLASTIC"/>
    <property type="match status" value="1"/>
</dbReference>
<evidence type="ECO:0000313" key="5">
    <source>
        <dbReference type="EMBL" id="BDZ44399.1"/>
    </source>
</evidence>
<evidence type="ECO:0000256" key="3">
    <source>
        <dbReference type="ARBA" id="ARBA00022801"/>
    </source>
</evidence>
<dbReference type="SUPFAM" id="SSF50494">
    <property type="entry name" value="Trypsin-like serine proteases"/>
    <property type="match status" value="1"/>
</dbReference>
<dbReference type="InterPro" id="IPR001478">
    <property type="entry name" value="PDZ"/>
</dbReference>
<dbReference type="SUPFAM" id="SSF50156">
    <property type="entry name" value="PDZ domain-like"/>
    <property type="match status" value="1"/>
</dbReference>
<dbReference type="Gene3D" id="2.30.42.10">
    <property type="match status" value="1"/>
</dbReference>
<evidence type="ECO:0000256" key="2">
    <source>
        <dbReference type="ARBA" id="ARBA00022670"/>
    </source>
</evidence>
<evidence type="ECO:0000256" key="1">
    <source>
        <dbReference type="ARBA" id="ARBA00010541"/>
    </source>
</evidence>
<dbReference type="InterPro" id="IPR036034">
    <property type="entry name" value="PDZ_sf"/>
</dbReference>
<keyword evidence="6" id="KW-1185">Reference proteome</keyword>
<dbReference type="PANTHER" id="PTHR43343">
    <property type="entry name" value="PEPTIDASE S12"/>
    <property type="match status" value="1"/>
</dbReference>
<proteinExistence type="inferred from homology"/>
<keyword evidence="2" id="KW-0645">Protease</keyword>
<sequence length="164" mass="15844">MIQTDAAINPGNSGGALLNASGELIGVNVAIASAGSSSGGQSGSIGVGFAIPANLAKRVAAEIIDNGAATHGLLGATVADSTAQDANADVAGAYIDSVSAGGAAATAGLQKGDIITGFNGKPVTSQTDLTAQVRYLAAGAKAELTYVRNGKTETATVTLGTLKL</sequence>
<evidence type="ECO:0000313" key="6">
    <source>
        <dbReference type="Proteomes" id="UP001321498"/>
    </source>
</evidence>
<dbReference type="Proteomes" id="UP001321498">
    <property type="component" value="Chromosome"/>
</dbReference>
<dbReference type="InterPro" id="IPR009003">
    <property type="entry name" value="Peptidase_S1_PA"/>
</dbReference>
<dbReference type="EMBL" id="AP027731">
    <property type="protein sequence ID" value="BDZ44399.1"/>
    <property type="molecule type" value="Genomic_DNA"/>
</dbReference>
<dbReference type="Gene3D" id="2.40.10.10">
    <property type="entry name" value="Trypsin-like serine proteases"/>
    <property type="match status" value="1"/>
</dbReference>
<name>A0ABM8G885_9MICO</name>
<dbReference type="PROSITE" id="PS50106">
    <property type="entry name" value="PDZ"/>
    <property type="match status" value="1"/>
</dbReference>
<comment type="similarity">
    <text evidence="1">Belongs to the peptidase S1C family.</text>
</comment>
<dbReference type="InterPro" id="IPR001940">
    <property type="entry name" value="Peptidase_S1C"/>
</dbReference>
<dbReference type="PRINTS" id="PR00834">
    <property type="entry name" value="PROTEASES2C"/>
</dbReference>
<gene>
    <name evidence="5" type="ORF">GCM10025866_03080</name>
</gene>
<keyword evidence="3" id="KW-0378">Hydrolase</keyword>
<dbReference type="SMART" id="SM00228">
    <property type="entry name" value="PDZ"/>
    <property type="match status" value="1"/>
</dbReference>
<reference evidence="6" key="1">
    <citation type="journal article" date="2019" name="Int. J. Syst. Evol. Microbiol.">
        <title>The Global Catalogue of Microorganisms (GCM) 10K type strain sequencing project: providing services to taxonomists for standard genome sequencing and annotation.</title>
        <authorList>
            <consortium name="The Broad Institute Genomics Platform"/>
            <consortium name="The Broad Institute Genome Sequencing Center for Infectious Disease"/>
            <person name="Wu L."/>
            <person name="Ma J."/>
        </authorList>
    </citation>
    <scope>NUCLEOTIDE SEQUENCE [LARGE SCALE GENOMIC DNA]</scope>
    <source>
        <strain evidence="6">NBRC 108725</strain>
    </source>
</reference>
<dbReference type="Pfam" id="PF13180">
    <property type="entry name" value="PDZ_2"/>
    <property type="match status" value="1"/>
</dbReference>
<dbReference type="InterPro" id="IPR043504">
    <property type="entry name" value="Peptidase_S1_PA_chymotrypsin"/>
</dbReference>
<feature type="domain" description="PDZ" evidence="4">
    <location>
        <begin position="58"/>
        <end position="150"/>
    </location>
</feature>
<dbReference type="InterPro" id="IPR001254">
    <property type="entry name" value="Trypsin_dom"/>
</dbReference>
<dbReference type="InterPro" id="IPR051201">
    <property type="entry name" value="Chloro_Bact_Ser_Proteases"/>
</dbReference>